<sequence>MVQYQEDLKEVKAIVERGLPDGSVEADAVDRIMASLPSDIERVSGYSFVDDAMRKRFVLAAEAFFKDLRGGLETESKFSMSVKSGGLGMTDTQAKNSVKLLVEKRNDFLVAQRSKAEREKRQFVASQVDRQLKEQERQTKIERSELDRRFVELTKQETTVESSKSEIKSEAEPTPNALSTQSTTTRPTGTPKVIRVLSGPASDRKTAGSSEASRRGDAAVAEVFRDLFGDSQKAPEAIKVPPPVNLPLANGETPINTAQSIVVEKTSKPAVVGSKTDKVITQSLSSKTNAGFGSAAPSLRSVVIPVSGMSGSSVAPLPGLQSRQKVSDVVSSTRRLTGPVEELGSLTLQDFRRLSKSPQEATLKIRDKIDILKEESFEVKVAGIKAWRNSAVNRLYLDTLRQSLIGRPVDEVLVETAKSGREALTKPEFDALMRLNHELRF</sequence>
<evidence type="ECO:0000313" key="3">
    <source>
        <dbReference type="Proteomes" id="UP000176988"/>
    </source>
</evidence>
<organism evidence="2 3">
    <name type="scientific">Candidatus Uhrbacteria bacterium RIFOXYC2_FULL_47_19</name>
    <dbReference type="NCBI Taxonomy" id="1802424"/>
    <lineage>
        <taxon>Bacteria</taxon>
        <taxon>Candidatus Uhriibacteriota</taxon>
    </lineage>
</organism>
<gene>
    <name evidence="2" type="ORF">A2480_03610</name>
</gene>
<feature type="compositionally biased region" description="Low complexity" evidence="1">
    <location>
        <begin position="179"/>
        <end position="191"/>
    </location>
</feature>
<proteinExistence type="predicted"/>
<reference evidence="2 3" key="1">
    <citation type="journal article" date="2016" name="Nat. Commun.">
        <title>Thousands of microbial genomes shed light on interconnected biogeochemical processes in an aquifer system.</title>
        <authorList>
            <person name="Anantharaman K."/>
            <person name="Brown C.T."/>
            <person name="Hug L.A."/>
            <person name="Sharon I."/>
            <person name="Castelle C.J."/>
            <person name="Probst A.J."/>
            <person name="Thomas B.C."/>
            <person name="Singh A."/>
            <person name="Wilkins M.J."/>
            <person name="Karaoz U."/>
            <person name="Brodie E.L."/>
            <person name="Williams K.H."/>
            <person name="Hubbard S.S."/>
            <person name="Banfield J.F."/>
        </authorList>
    </citation>
    <scope>NUCLEOTIDE SEQUENCE [LARGE SCALE GENOMIC DNA]</scope>
</reference>
<dbReference type="Proteomes" id="UP000176988">
    <property type="component" value="Unassembled WGS sequence"/>
</dbReference>
<dbReference type="AlphaFoldDB" id="A0A1F7WDJ1"/>
<feature type="compositionally biased region" description="Basic and acidic residues" evidence="1">
    <location>
        <begin position="202"/>
        <end position="216"/>
    </location>
</feature>
<comment type="caution">
    <text evidence="2">The sequence shown here is derived from an EMBL/GenBank/DDBJ whole genome shotgun (WGS) entry which is preliminary data.</text>
</comment>
<dbReference type="STRING" id="1802424.A2480_03610"/>
<accession>A0A1F7WDJ1</accession>
<protein>
    <submittedName>
        <fullName evidence="2">Uncharacterized protein</fullName>
    </submittedName>
</protein>
<dbReference type="EMBL" id="MGFG01000034">
    <property type="protein sequence ID" value="OGM00125.1"/>
    <property type="molecule type" value="Genomic_DNA"/>
</dbReference>
<name>A0A1F7WDJ1_9BACT</name>
<evidence type="ECO:0000313" key="2">
    <source>
        <dbReference type="EMBL" id="OGM00125.1"/>
    </source>
</evidence>
<evidence type="ECO:0000256" key="1">
    <source>
        <dbReference type="SAM" id="MobiDB-lite"/>
    </source>
</evidence>
<feature type="region of interest" description="Disordered" evidence="1">
    <location>
        <begin position="157"/>
        <end position="216"/>
    </location>
</feature>